<dbReference type="Proteomes" id="UP001162031">
    <property type="component" value="Unassembled WGS sequence"/>
</dbReference>
<organism evidence="5 6">
    <name type="scientific">Hyaloperonospora brassicae</name>
    <name type="common">Brassica downy mildew</name>
    <name type="synonym">Peronospora brassicae</name>
    <dbReference type="NCBI Taxonomy" id="162125"/>
    <lineage>
        <taxon>Eukaryota</taxon>
        <taxon>Sar</taxon>
        <taxon>Stramenopiles</taxon>
        <taxon>Oomycota</taxon>
        <taxon>Peronosporomycetes</taxon>
        <taxon>Peronosporales</taxon>
        <taxon>Peronosporaceae</taxon>
        <taxon>Hyaloperonospora</taxon>
    </lineage>
</organism>
<evidence type="ECO:0000256" key="1">
    <source>
        <dbReference type="ARBA" id="ARBA00004613"/>
    </source>
</evidence>
<accession>A0AAV0T2M0</accession>
<evidence type="ECO:0000313" key="6">
    <source>
        <dbReference type="Proteomes" id="UP001162031"/>
    </source>
</evidence>
<dbReference type="EMBL" id="CANTFL010000090">
    <property type="protein sequence ID" value="CAI5713432.1"/>
    <property type="molecule type" value="Genomic_DNA"/>
</dbReference>
<dbReference type="Pfam" id="PF16810">
    <property type="entry name" value="RXLR"/>
    <property type="match status" value="1"/>
</dbReference>
<comment type="domain">
    <text evidence="4">The RxLR-dEER motif acts to carry the protein into the host cell cytoplasm through binding to cell surface phosphatidylinositol-3-phosphate.</text>
</comment>
<dbReference type="AlphaFoldDB" id="A0AAV0T2M0"/>
<gene>
    <name evidence="5" type="ORF">HBR001_LOCUS1043</name>
</gene>
<protein>
    <recommendedName>
        <fullName evidence="4">RxLR effector protein</fullName>
    </recommendedName>
</protein>
<proteinExistence type="inferred from homology"/>
<keyword evidence="3 4" id="KW-0964">Secreted</keyword>
<evidence type="ECO:0000313" key="5">
    <source>
        <dbReference type="EMBL" id="CAI5713432.1"/>
    </source>
</evidence>
<reference evidence="5" key="1">
    <citation type="submission" date="2022-12" db="EMBL/GenBank/DDBJ databases">
        <authorList>
            <person name="Webb A."/>
        </authorList>
    </citation>
    <scope>NUCLEOTIDE SEQUENCE</scope>
    <source>
        <strain evidence="5">Hp1</strain>
    </source>
</reference>
<evidence type="ECO:0000256" key="3">
    <source>
        <dbReference type="ARBA" id="ARBA00022525"/>
    </source>
</evidence>
<feature type="signal peptide" evidence="4">
    <location>
        <begin position="1"/>
        <end position="20"/>
    </location>
</feature>
<comment type="subcellular location">
    <subcellularLocation>
        <location evidence="1 4">Secreted</location>
    </subcellularLocation>
</comment>
<comment type="similarity">
    <text evidence="2 4">Belongs to the RxLR effector family.</text>
</comment>
<dbReference type="InterPro" id="IPR031825">
    <property type="entry name" value="RXLR"/>
</dbReference>
<keyword evidence="6" id="KW-1185">Reference proteome</keyword>
<evidence type="ECO:0000256" key="4">
    <source>
        <dbReference type="RuleBase" id="RU367124"/>
    </source>
</evidence>
<name>A0AAV0T2M0_HYABA</name>
<comment type="function">
    <text evidence="4">Effector that suppresses plant defense responses during pathogen infection.</text>
</comment>
<keyword evidence="4" id="KW-0732">Signal</keyword>
<feature type="chain" id="PRO_5044955506" description="RxLR effector protein" evidence="4">
    <location>
        <begin position="21"/>
        <end position="133"/>
    </location>
</feature>
<evidence type="ECO:0000256" key="2">
    <source>
        <dbReference type="ARBA" id="ARBA00010400"/>
    </source>
</evidence>
<sequence>MRLAFIAAAALAAVFTCSDALPTATGGLRPVLESNAAAVDRLTDGAFIDADTDRFLRAAQNEDDSVPIELAHEERRLGAFFPEKVTAFVKRMGRSPLAGDALNAVLGFAAKHEAGFKRANTLRRKFRKTGKGT</sequence>
<comment type="caution">
    <text evidence="5">The sequence shown here is derived from an EMBL/GenBank/DDBJ whole genome shotgun (WGS) entry which is preliminary data.</text>
</comment>